<keyword evidence="2" id="KW-0472">Membrane</keyword>
<evidence type="ECO:0000256" key="2">
    <source>
        <dbReference type="SAM" id="Phobius"/>
    </source>
</evidence>
<keyword evidence="2" id="KW-1133">Transmembrane helix</keyword>
<evidence type="ECO:0000256" key="1">
    <source>
        <dbReference type="SAM" id="MobiDB-lite"/>
    </source>
</evidence>
<dbReference type="SUPFAM" id="SSF56672">
    <property type="entry name" value="DNA/RNA polymerases"/>
    <property type="match status" value="1"/>
</dbReference>
<dbReference type="OrthoDB" id="430476at2759"/>
<evidence type="ECO:0000313" key="5">
    <source>
        <dbReference type="Proteomes" id="UP000604046"/>
    </source>
</evidence>
<feature type="compositionally biased region" description="Basic and acidic residues" evidence="1">
    <location>
        <begin position="666"/>
        <end position="682"/>
    </location>
</feature>
<dbReference type="Pfam" id="PF07727">
    <property type="entry name" value="RVT_2"/>
    <property type="match status" value="1"/>
</dbReference>
<reference evidence="4" key="1">
    <citation type="submission" date="2021-02" db="EMBL/GenBank/DDBJ databases">
        <authorList>
            <person name="Dougan E. K."/>
            <person name="Rhodes N."/>
            <person name="Thang M."/>
            <person name="Chan C."/>
        </authorList>
    </citation>
    <scope>NUCLEOTIDE SEQUENCE</scope>
</reference>
<feature type="region of interest" description="Disordered" evidence="1">
    <location>
        <begin position="666"/>
        <end position="744"/>
    </location>
</feature>
<protein>
    <submittedName>
        <fullName evidence="4">RE2 protein</fullName>
    </submittedName>
</protein>
<dbReference type="EMBL" id="CAJNDS010000558">
    <property type="protein sequence ID" value="CAE7218324.1"/>
    <property type="molecule type" value="Genomic_DNA"/>
</dbReference>
<keyword evidence="5" id="KW-1185">Reference proteome</keyword>
<feature type="compositionally biased region" description="Basic and acidic residues" evidence="1">
    <location>
        <begin position="791"/>
        <end position="822"/>
    </location>
</feature>
<evidence type="ECO:0000313" key="4">
    <source>
        <dbReference type="EMBL" id="CAE7218324.1"/>
    </source>
</evidence>
<feature type="compositionally biased region" description="Acidic residues" evidence="1">
    <location>
        <begin position="774"/>
        <end position="790"/>
    </location>
</feature>
<organism evidence="4 5">
    <name type="scientific">Symbiodinium natans</name>
    <dbReference type="NCBI Taxonomy" id="878477"/>
    <lineage>
        <taxon>Eukaryota</taxon>
        <taxon>Sar</taxon>
        <taxon>Alveolata</taxon>
        <taxon>Dinophyceae</taxon>
        <taxon>Suessiales</taxon>
        <taxon>Symbiodiniaceae</taxon>
        <taxon>Symbiodinium</taxon>
    </lineage>
</organism>
<dbReference type="Proteomes" id="UP000604046">
    <property type="component" value="Unassembled WGS sequence"/>
</dbReference>
<gene>
    <name evidence="4" type="primary">RE2</name>
    <name evidence="4" type="ORF">SNAT2548_LOCUS7844</name>
</gene>
<accession>A0A812K1C4</accession>
<name>A0A812K1C4_9DINO</name>
<dbReference type="AlphaFoldDB" id="A0A812K1C4"/>
<feature type="compositionally biased region" description="Low complexity" evidence="1">
    <location>
        <begin position="686"/>
        <end position="713"/>
    </location>
</feature>
<feature type="transmembrane region" description="Helical" evidence="2">
    <location>
        <begin position="621"/>
        <end position="640"/>
    </location>
</feature>
<evidence type="ECO:0000259" key="3">
    <source>
        <dbReference type="Pfam" id="PF07727"/>
    </source>
</evidence>
<proteinExistence type="predicted"/>
<keyword evidence="2" id="KW-0812">Transmembrane</keyword>
<dbReference type="InterPro" id="IPR043502">
    <property type="entry name" value="DNA/RNA_pol_sf"/>
</dbReference>
<dbReference type="InterPro" id="IPR013103">
    <property type="entry name" value="RVT_2"/>
</dbReference>
<dbReference type="CDD" id="cd09272">
    <property type="entry name" value="RNase_HI_RT_Ty1"/>
    <property type="match status" value="1"/>
</dbReference>
<sequence>MSASDDQPEVTPEVLHTHAVALEEVLRDLESWKPSMKDELGSLLEAHNAISPITYDEVKKLEESGVNVLWVPSKIVATIKAGTGRKKIRLVACGNFLSREKTRKSPTLSRTDVFTSSLDSLSLRLQLAMASSRKWVLTSVDVKTAFLTAPIGGGRQLRTIVVKPARVLVEAGLVAPGQLFKVEKALYGLHQSPRDWSISRDTKLCALTWSVNGETRRLVQSKCDCSIWFIRRVVQDVVVTNEPPIGALGVYVDDLLLTSEESETDALLRAIRSLWTCSEEQRSTKGRVIFCGLEIDQNPETKELEIHQSSYIRALEARHGPLRSAVLPMFKDEDEEEETSLDMIREAQGLAGELTWISCRSRPDVSFSVSKIARMLSKRPSAAIKAAKQVIGYLLHTRAYCLRYGGPTDPELEGHLLRKRGMEVVETFTDASFGVESGRSQSGVVVAVGGCVVGWLSLTQPFTTLSTCESELIAACEGLTLTQALLPLWAEMLGSTPAWYAYTDSVACAAVLIYPSGNWRTKHLRLRSKVYQELVEAEELAIAHVPGRFQLADALTKPLTRVRMLELLKFAGMSNLDNEGGGQSSRTGAATPLLKVLLVGCLVGQAQAQPEYRLAGDMDSFLWFIFTVLVVVGGLIGLYLQDRRHQARLQELREMSAQALRELDQAVSKRESASGGATHEEVSLCPSKAPSIAKSPPVLSKAAPPKSQAASRSLRAVPVFGSGPCNAPPANRPDPLTSQVGRPPAQNLPLLQAVVGFLESQIHQEMSAVNTPPLEDEDSLASSEDSLDTEESAHVGWHEPEFDFDPHDPYADLPSSERGRLDPDTYDPSHVNSEDFPATLRDVLSFEGLRILSSLGISPSAWGGWYATSQSFRWAVKYAHEDLVARMSRLHIFCGPSCSRYSRANDADNLPEDGLFFSEEDDWKLEIHDFFRGNDEYAFQNVERAYHFWQKIGGYTWQLDLDVVRDGLSMSEEHGLAMLAAGQPGASSRDLRSRPRFPTCLGFYVDDVAPDLTASSSQDMPMSDHDHAMAHAAFFLYQNNITVDWEQLSEAQQDIYHSLVGAWLQGIHEVD</sequence>
<feature type="domain" description="Reverse transcriptase Ty1/copia-type" evidence="3">
    <location>
        <begin position="72"/>
        <end position="298"/>
    </location>
</feature>
<comment type="caution">
    <text evidence="4">The sequence shown here is derived from an EMBL/GenBank/DDBJ whole genome shotgun (WGS) entry which is preliminary data.</text>
</comment>
<feature type="region of interest" description="Disordered" evidence="1">
    <location>
        <begin position="769"/>
        <end position="822"/>
    </location>
</feature>